<evidence type="ECO:0000256" key="1">
    <source>
        <dbReference type="ARBA" id="ARBA00023235"/>
    </source>
</evidence>
<proteinExistence type="predicted"/>
<protein>
    <submittedName>
        <fullName evidence="2">5-deoxy-glucuronate isomerase</fullName>
        <ecNumber evidence="2">5.3.1.30</ecNumber>
    </submittedName>
</protein>
<organism evidence="2 3">
    <name type="scientific">Pseudaquabacterium rugosum</name>
    <dbReference type="NCBI Taxonomy" id="2984194"/>
    <lineage>
        <taxon>Bacteria</taxon>
        <taxon>Pseudomonadati</taxon>
        <taxon>Pseudomonadota</taxon>
        <taxon>Betaproteobacteria</taxon>
        <taxon>Burkholderiales</taxon>
        <taxon>Sphaerotilaceae</taxon>
        <taxon>Pseudaquabacterium</taxon>
    </lineage>
</organism>
<sequence length="284" mass="30929">MPSPLLAKAAQAGRTIVDVTPERAGWTHVGFQALRLAAGESHAVATAERELCLVVLNGTVDISVAGPEGGAPQFFQRVGVRTSVFEGAPASVYVPPQHQVSVVASKDAELALCTAPCDDQPRQVRLIPPEATRASVRGQGSNTRYVCDILPHDDPTAAHLLVVEVVTPAGHSSSYPPHKHDQQTPPTETLLEETYYHRLNPPQGFAFQRVYTDDRSLDEACAVENHDVVMVPRGYHPVTVPHGYDSYYLNVMAGPQRLWVFKNDPQHEWMLQPGALPAAGQRAR</sequence>
<dbReference type="RefSeq" id="WP_341375164.1">
    <property type="nucleotide sequence ID" value="NZ_JBBUTF010000014.1"/>
</dbReference>
<dbReference type="InterPro" id="IPR014710">
    <property type="entry name" value="RmlC-like_jellyroll"/>
</dbReference>
<dbReference type="InterPro" id="IPR021120">
    <property type="entry name" value="KduI/IolB_isomerase"/>
</dbReference>
<dbReference type="Gene3D" id="2.60.120.10">
    <property type="entry name" value="Jelly Rolls"/>
    <property type="match status" value="2"/>
</dbReference>
<dbReference type="PANTHER" id="PTHR39193">
    <property type="entry name" value="5-DEOXY-GLUCURONATE ISOMERASE"/>
    <property type="match status" value="1"/>
</dbReference>
<dbReference type="SUPFAM" id="SSF51182">
    <property type="entry name" value="RmlC-like cupins"/>
    <property type="match status" value="1"/>
</dbReference>
<dbReference type="InterPro" id="IPR024203">
    <property type="entry name" value="Deoxy-glucuronate_isom_IolB"/>
</dbReference>
<dbReference type="EC" id="5.3.1.30" evidence="2"/>
<dbReference type="PANTHER" id="PTHR39193:SF1">
    <property type="entry name" value="5-DEOXY-GLUCURONATE ISOMERASE"/>
    <property type="match status" value="1"/>
</dbReference>
<dbReference type="NCBIfam" id="TIGR04378">
    <property type="entry name" value="myo_inos_iolB"/>
    <property type="match status" value="1"/>
</dbReference>
<gene>
    <name evidence="2" type="primary">iolB</name>
    <name evidence="2" type="ORF">AACH11_15560</name>
</gene>
<accession>A0ABU9BC60</accession>
<dbReference type="Proteomes" id="UP001368500">
    <property type="component" value="Unassembled WGS sequence"/>
</dbReference>
<dbReference type="GO" id="GO:0102482">
    <property type="term" value="F:5-deoxy-D-glucuronate isomerase activity"/>
    <property type="evidence" value="ECO:0007669"/>
    <property type="project" value="UniProtKB-EC"/>
</dbReference>
<dbReference type="EMBL" id="JBBUTF010000014">
    <property type="protein sequence ID" value="MEK8027381.1"/>
    <property type="molecule type" value="Genomic_DNA"/>
</dbReference>
<keyword evidence="3" id="KW-1185">Reference proteome</keyword>
<comment type="caution">
    <text evidence="2">The sequence shown here is derived from an EMBL/GenBank/DDBJ whole genome shotgun (WGS) entry which is preliminary data.</text>
</comment>
<dbReference type="InterPro" id="IPR011051">
    <property type="entry name" value="RmlC_Cupin_sf"/>
</dbReference>
<dbReference type="PIRSF" id="PIRSF036628">
    <property type="entry name" value="IolB"/>
    <property type="match status" value="1"/>
</dbReference>
<evidence type="ECO:0000313" key="2">
    <source>
        <dbReference type="EMBL" id="MEK8027381.1"/>
    </source>
</evidence>
<keyword evidence="1 2" id="KW-0413">Isomerase</keyword>
<reference evidence="2 3" key="1">
    <citation type="submission" date="2024-04" db="EMBL/GenBank/DDBJ databases">
        <title>Novel species of the genus Ideonella isolated from streams.</title>
        <authorList>
            <person name="Lu H."/>
        </authorList>
    </citation>
    <scope>NUCLEOTIDE SEQUENCE [LARGE SCALE GENOMIC DNA]</scope>
    <source>
        <strain evidence="2 3">BYS139W</strain>
    </source>
</reference>
<dbReference type="Pfam" id="PF04962">
    <property type="entry name" value="KduI"/>
    <property type="match status" value="1"/>
</dbReference>
<name>A0ABU9BC60_9BURK</name>
<evidence type="ECO:0000313" key="3">
    <source>
        <dbReference type="Proteomes" id="UP001368500"/>
    </source>
</evidence>